<reference evidence="4 5" key="1">
    <citation type="submission" date="2019-10" db="EMBL/GenBank/DDBJ databases">
        <authorList>
            <person name="Dong K."/>
        </authorList>
    </citation>
    <scope>NUCLEOTIDE SEQUENCE [LARGE SCALE GENOMIC DNA]</scope>
    <source>
        <strain evidence="4">dk386</strain>
        <strain evidence="3">Dk386</strain>
        <strain evidence="2">Dk771</strain>
        <strain evidence="5">dk771</strain>
    </source>
</reference>
<feature type="transmembrane region" description="Helical" evidence="1">
    <location>
        <begin position="20"/>
        <end position="41"/>
    </location>
</feature>
<evidence type="ECO:0000256" key="1">
    <source>
        <dbReference type="SAM" id="Phobius"/>
    </source>
</evidence>
<dbReference type="Proteomes" id="UP000480556">
    <property type="component" value="Unassembled WGS sequence"/>
</dbReference>
<dbReference type="RefSeq" id="WP_153371082.1">
    <property type="nucleotide sequence ID" value="NZ_CP045650.1"/>
</dbReference>
<proteinExistence type="predicted"/>
<evidence type="ECO:0008006" key="6">
    <source>
        <dbReference type="Google" id="ProtNLM"/>
    </source>
</evidence>
<dbReference type="EMBL" id="CP045650">
    <property type="protein sequence ID" value="QGA10682.1"/>
    <property type="molecule type" value="Genomic_DNA"/>
</dbReference>
<keyword evidence="1" id="KW-0812">Transmembrane</keyword>
<gene>
    <name evidence="3" type="ORF">GFH30_04410</name>
    <name evidence="2" type="ORF">GHJ48_07025</name>
</gene>
<organism evidence="2 5">
    <name type="scientific">Acinetobacter wanghuae</name>
    <dbReference type="NCBI Taxonomy" id="2662362"/>
    <lineage>
        <taxon>Bacteria</taxon>
        <taxon>Pseudomonadati</taxon>
        <taxon>Pseudomonadota</taxon>
        <taxon>Gammaproteobacteria</taxon>
        <taxon>Moraxellales</taxon>
        <taxon>Moraxellaceae</taxon>
        <taxon>Acinetobacter</taxon>
    </lineage>
</organism>
<dbReference type="EMBL" id="WITK01000010">
    <property type="protein sequence ID" value="MQW92147.1"/>
    <property type="molecule type" value="Genomic_DNA"/>
</dbReference>
<evidence type="ECO:0000313" key="2">
    <source>
        <dbReference type="EMBL" id="MQW92147.1"/>
    </source>
</evidence>
<keyword evidence="4" id="KW-1185">Reference proteome</keyword>
<dbReference type="AlphaFoldDB" id="A0A5Q0P239"/>
<feature type="transmembrane region" description="Helical" evidence="1">
    <location>
        <begin position="47"/>
        <end position="66"/>
    </location>
</feature>
<evidence type="ECO:0000313" key="5">
    <source>
        <dbReference type="Proteomes" id="UP000480556"/>
    </source>
</evidence>
<dbReference type="Proteomes" id="UP000327478">
    <property type="component" value="Chromosome"/>
</dbReference>
<feature type="transmembrane region" description="Helical" evidence="1">
    <location>
        <begin position="87"/>
        <end position="108"/>
    </location>
</feature>
<evidence type="ECO:0000313" key="3">
    <source>
        <dbReference type="EMBL" id="QGA10682.1"/>
    </source>
</evidence>
<keyword evidence="1" id="KW-1133">Transmembrane helix</keyword>
<evidence type="ECO:0000313" key="4">
    <source>
        <dbReference type="Proteomes" id="UP000327478"/>
    </source>
</evidence>
<keyword evidence="1" id="KW-0472">Membrane</keyword>
<name>A0A5Q0P239_9GAMM</name>
<protein>
    <recommendedName>
        <fullName evidence="6">DUF202 domain-containing protein</fullName>
    </recommendedName>
</protein>
<sequence length="117" mass="13030">MNKTIPPLPQFNSTKRNETLALIHGVYAGILSFSMVVFIYLEYQHQSADITILSIALIVILALIYFNIKTCLKVKLGDGAGRNLSRVMAVFMLLSFPIGTVLGAIALWKTSNKQWEN</sequence>
<accession>A0A5Q0P239</accession>